<name>A0A401XIJ0_9FLAO</name>
<feature type="transmembrane region" description="Helical" evidence="6">
    <location>
        <begin position="252"/>
        <end position="274"/>
    </location>
</feature>
<dbReference type="Proteomes" id="UP000286715">
    <property type="component" value="Unassembled WGS sequence"/>
</dbReference>
<feature type="transmembrane region" description="Helical" evidence="6">
    <location>
        <begin position="228"/>
        <end position="246"/>
    </location>
</feature>
<reference evidence="7 8" key="1">
    <citation type="submission" date="2018-11" db="EMBL/GenBank/DDBJ databases">
        <title>Schleiferia aggregans sp. nov., a moderately thermophilic heterotrophic bacterium isolated from microbial mats at a terrestrial hot spring.</title>
        <authorList>
            <person name="Iino T."/>
            <person name="Ohkuma M."/>
            <person name="Haruta S."/>
        </authorList>
    </citation>
    <scope>NUCLEOTIDE SEQUENCE [LARGE SCALE GENOMIC DNA]</scope>
    <source>
        <strain evidence="7 8">LA</strain>
    </source>
</reference>
<accession>A0A401XIJ0</accession>
<dbReference type="GO" id="GO:0016765">
    <property type="term" value="F:transferase activity, transferring alkyl or aryl (other than methyl) groups"/>
    <property type="evidence" value="ECO:0007669"/>
    <property type="project" value="InterPro"/>
</dbReference>
<dbReference type="PANTHER" id="PTHR42723">
    <property type="entry name" value="CHLOROPHYLL SYNTHASE"/>
    <property type="match status" value="1"/>
</dbReference>
<dbReference type="Gene3D" id="1.10.357.140">
    <property type="entry name" value="UbiA prenyltransferase"/>
    <property type="match status" value="1"/>
</dbReference>
<keyword evidence="8" id="KW-1185">Reference proteome</keyword>
<keyword evidence="7" id="KW-0808">Transferase</keyword>
<dbReference type="CDD" id="cd13961">
    <property type="entry name" value="PT_UbiA_DGGGPS"/>
    <property type="match status" value="1"/>
</dbReference>
<dbReference type="RefSeq" id="WP_124396878.1">
    <property type="nucleotide sequence ID" value="NZ_BHZE01000002.1"/>
</dbReference>
<comment type="subcellular location">
    <subcellularLocation>
        <location evidence="1">Membrane</location>
        <topology evidence="1">Multi-pass membrane protein</topology>
    </subcellularLocation>
</comment>
<keyword evidence="4 6" id="KW-1133">Transmembrane helix</keyword>
<evidence type="ECO:0000256" key="4">
    <source>
        <dbReference type="ARBA" id="ARBA00022989"/>
    </source>
</evidence>
<feature type="transmembrane region" description="Helical" evidence="6">
    <location>
        <begin position="118"/>
        <end position="134"/>
    </location>
</feature>
<evidence type="ECO:0000256" key="6">
    <source>
        <dbReference type="SAM" id="Phobius"/>
    </source>
</evidence>
<evidence type="ECO:0000256" key="1">
    <source>
        <dbReference type="ARBA" id="ARBA00004141"/>
    </source>
</evidence>
<keyword evidence="3 6" id="KW-0812">Transmembrane</keyword>
<dbReference type="AlphaFoldDB" id="A0A401XIJ0"/>
<keyword evidence="2" id="KW-1003">Cell membrane</keyword>
<protein>
    <submittedName>
        <fullName evidence="7">Prenyltransferase</fullName>
    </submittedName>
</protein>
<dbReference type="Gene3D" id="1.20.120.1780">
    <property type="entry name" value="UbiA prenyltransferase"/>
    <property type="match status" value="1"/>
</dbReference>
<feature type="transmembrane region" description="Helical" evidence="6">
    <location>
        <begin position="141"/>
        <end position="164"/>
    </location>
</feature>
<dbReference type="InterPro" id="IPR050475">
    <property type="entry name" value="Prenyltransferase_related"/>
</dbReference>
<evidence type="ECO:0000256" key="2">
    <source>
        <dbReference type="ARBA" id="ARBA00022475"/>
    </source>
</evidence>
<feature type="transmembrane region" description="Helical" evidence="6">
    <location>
        <begin position="93"/>
        <end position="112"/>
    </location>
</feature>
<proteinExistence type="predicted"/>
<evidence type="ECO:0000256" key="3">
    <source>
        <dbReference type="ARBA" id="ARBA00022692"/>
    </source>
</evidence>
<dbReference type="EMBL" id="BHZE01000002">
    <property type="protein sequence ID" value="GCD76808.1"/>
    <property type="molecule type" value="Genomic_DNA"/>
</dbReference>
<dbReference type="InterPro" id="IPR044878">
    <property type="entry name" value="UbiA_sf"/>
</dbReference>
<evidence type="ECO:0000256" key="5">
    <source>
        <dbReference type="ARBA" id="ARBA00023136"/>
    </source>
</evidence>
<dbReference type="Pfam" id="PF01040">
    <property type="entry name" value="UbiA"/>
    <property type="match status" value="1"/>
</dbReference>
<dbReference type="GO" id="GO:0016020">
    <property type="term" value="C:membrane"/>
    <property type="evidence" value="ECO:0007669"/>
    <property type="project" value="UniProtKB-SubCell"/>
</dbReference>
<evidence type="ECO:0000313" key="8">
    <source>
        <dbReference type="Proteomes" id="UP000286715"/>
    </source>
</evidence>
<feature type="transmembrane region" description="Helical" evidence="6">
    <location>
        <begin position="176"/>
        <end position="197"/>
    </location>
</feature>
<feature type="transmembrane region" description="Helical" evidence="6">
    <location>
        <begin position="43"/>
        <end position="63"/>
    </location>
</feature>
<dbReference type="PANTHER" id="PTHR42723:SF1">
    <property type="entry name" value="CHLOROPHYLL SYNTHASE, CHLOROPLASTIC"/>
    <property type="match status" value="1"/>
</dbReference>
<dbReference type="OrthoDB" id="9811562at2"/>
<feature type="transmembrane region" description="Helical" evidence="6">
    <location>
        <begin position="12"/>
        <end position="31"/>
    </location>
</feature>
<keyword evidence="5 6" id="KW-0472">Membrane</keyword>
<evidence type="ECO:0000313" key="7">
    <source>
        <dbReference type="EMBL" id="GCD76808.1"/>
    </source>
</evidence>
<comment type="caution">
    <text evidence="7">The sequence shown here is derived from an EMBL/GenBank/DDBJ whole genome shotgun (WGS) entry which is preliminary data.</text>
</comment>
<dbReference type="InterPro" id="IPR000537">
    <property type="entry name" value="UbiA_prenyltransferase"/>
</dbReference>
<sequence>MVATFFDYLKLVRWKNLLLAAFIQLFLRYGFYIPFGMDPALDHWQFASGVFATMLLMAAGYIINDIYDVESDKINKPDRLIVQNKVSEKNAWILYYLFNAIGLIISFSLSLIINRFKYFSIPVITVVLLFLYATDFKRKPFIGNLIISLLAALSIITVLFFDIMPLISMPSTSIELRYFVLIVHVFIAVFAFLTTLVRELIKTLEDITGDRQAGYVTLPLKIGEKNTVILSIFALTSLIAFSLFSVVKVNMIYLYIYSAMFLLIPWLIVFYLLISNKEKKYKMAQQWMKISMFTGILSLLVLQI</sequence>
<organism evidence="7 8">
    <name type="scientific">Thermaurantimonas aggregans</name>
    <dbReference type="NCBI Taxonomy" id="2173829"/>
    <lineage>
        <taxon>Bacteria</taxon>
        <taxon>Pseudomonadati</taxon>
        <taxon>Bacteroidota</taxon>
        <taxon>Flavobacteriia</taxon>
        <taxon>Flavobacteriales</taxon>
        <taxon>Schleiferiaceae</taxon>
        <taxon>Thermaurantimonas</taxon>
    </lineage>
</organism>
<gene>
    <name evidence="7" type="ORF">JCM31826_02900</name>
</gene>